<dbReference type="AlphaFoldDB" id="A0A4Y2D979"/>
<proteinExistence type="predicted"/>
<accession>A0A4Y2D979</accession>
<dbReference type="OrthoDB" id="6426790at2759"/>
<dbReference type="Proteomes" id="UP000499080">
    <property type="component" value="Unassembled WGS sequence"/>
</dbReference>
<gene>
    <name evidence="1" type="ORF">AVEN_55282_1</name>
</gene>
<evidence type="ECO:0000313" key="2">
    <source>
        <dbReference type="Proteomes" id="UP000499080"/>
    </source>
</evidence>
<protein>
    <submittedName>
        <fullName evidence="1">Uncharacterized protein</fullName>
    </submittedName>
</protein>
<reference evidence="1 2" key="1">
    <citation type="journal article" date="2019" name="Sci. Rep.">
        <title>Orb-weaving spider Araneus ventricosus genome elucidates the spidroin gene catalogue.</title>
        <authorList>
            <person name="Kono N."/>
            <person name="Nakamura H."/>
            <person name="Ohtoshi R."/>
            <person name="Moran D.A.P."/>
            <person name="Shinohara A."/>
            <person name="Yoshida Y."/>
            <person name="Fujiwara M."/>
            <person name="Mori M."/>
            <person name="Tomita M."/>
            <person name="Arakawa K."/>
        </authorList>
    </citation>
    <scope>NUCLEOTIDE SEQUENCE [LARGE SCALE GENOMIC DNA]</scope>
</reference>
<comment type="caution">
    <text evidence="1">The sequence shown here is derived from an EMBL/GenBank/DDBJ whole genome shotgun (WGS) entry which is preliminary data.</text>
</comment>
<keyword evidence="2" id="KW-1185">Reference proteome</keyword>
<evidence type="ECO:0000313" key="1">
    <source>
        <dbReference type="EMBL" id="GBM12444.1"/>
    </source>
</evidence>
<sequence length="167" mass="18646">MILLTFRRLSSLSLLILCANIPSIIAMSLMKDLAIAAILAGILKPRFVPLPIPIPLKLIFSKHTRKPYPVPIYSHSFKAHQVDGHAWPQYSHNSLDDISQLQQLAGSQALAQLEAASENIDSWVQQLSLSSDALKASHSNDIPTLHDDFDELTDAFENIHGSDDWWR</sequence>
<organism evidence="1 2">
    <name type="scientific">Araneus ventricosus</name>
    <name type="common">Orbweaver spider</name>
    <name type="synonym">Epeira ventricosa</name>
    <dbReference type="NCBI Taxonomy" id="182803"/>
    <lineage>
        <taxon>Eukaryota</taxon>
        <taxon>Metazoa</taxon>
        <taxon>Ecdysozoa</taxon>
        <taxon>Arthropoda</taxon>
        <taxon>Chelicerata</taxon>
        <taxon>Arachnida</taxon>
        <taxon>Araneae</taxon>
        <taxon>Araneomorphae</taxon>
        <taxon>Entelegynae</taxon>
        <taxon>Araneoidea</taxon>
        <taxon>Araneidae</taxon>
        <taxon>Araneus</taxon>
    </lineage>
</organism>
<dbReference type="EMBL" id="BGPR01000314">
    <property type="protein sequence ID" value="GBM12444.1"/>
    <property type="molecule type" value="Genomic_DNA"/>
</dbReference>
<name>A0A4Y2D979_ARAVE</name>